<name>A0A370PGL8_ASPPH</name>
<sequence length="112" mass="13186">MDDEIHGPNQLVEWVSTVVFRSPQSLPARRLPCVTSFAFPFKHHCSFNYYYYAPWPRPRLHPAGQLSLQMILVWFVFLSLPILVWPPSRVWSNYQFRKGGKKRCAFSTVGHY</sequence>
<organism evidence="2 3">
    <name type="scientific">Aspergillus phoenicis ATCC 13157</name>
    <dbReference type="NCBI Taxonomy" id="1353007"/>
    <lineage>
        <taxon>Eukaryota</taxon>
        <taxon>Fungi</taxon>
        <taxon>Dikarya</taxon>
        <taxon>Ascomycota</taxon>
        <taxon>Pezizomycotina</taxon>
        <taxon>Eurotiomycetes</taxon>
        <taxon>Eurotiomycetidae</taxon>
        <taxon>Eurotiales</taxon>
        <taxon>Aspergillaceae</taxon>
        <taxon>Aspergillus</taxon>
    </lineage>
</organism>
<keyword evidence="1" id="KW-1133">Transmembrane helix</keyword>
<protein>
    <submittedName>
        <fullName evidence="2">Uncharacterized protein</fullName>
    </submittedName>
</protein>
<evidence type="ECO:0000313" key="3">
    <source>
        <dbReference type="Proteomes" id="UP000254937"/>
    </source>
</evidence>
<evidence type="ECO:0000256" key="1">
    <source>
        <dbReference type="SAM" id="Phobius"/>
    </source>
</evidence>
<keyword evidence="1" id="KW-0472">Membrane</keyword>
<gene>
    <name evidence="2" type="ORF">M752DRAFT_25862</name>
</gene>
<dbReference type="AlphaFoldDB" id="A0A370PGL8"/>
<dbReference type="EMBL" id="KZ851855">
    <property type="protein sequence ID" value="RDK41347.1"/>
    <property type="molecule type" value="Genomic_DNA"/>
</dbReference>
<proteinExistence type="predicted"/>
<accession>A0A370PGL8</accession>
<feature type="transmembrane region" description="Helical" evidence="1">
    <location>
        <begin position="66"/>
        <end position="85"/>
    </location>
</feature>
<evidence type="ECO:0000313" key="2">
    <source>
        <dbReference type="EMBL" id="RDK41347.1"/>
    </source>
</evidence>
<keyword evidence="1" id="KW-0812">Transmembrane</keyword>
<reference evidence="2 3" key="1">
    <citation type="submission" date="2018-07" db="EMBL/GenBank/DDBJ databases">
        <title>Section-level genome sequencing of Aspergillus section Nigri to investigate inter- and intra-species variation.</title>
        <authorList>
            <consortium name="DOE Joint Genome Institute"/>
            <person name="Vesth T.C."/>
            <person name="Nybo J.L."/>
            <person name="Theobald S."/>
            <person name="Frisvad J.C."/>
            <person name="Larsen T.O."/>
            <person name="Nielsen K.F."/>
            <person name="Hoof J.B."/>
            <person name="Brandl J."/>
            <person name="Salamov A."/>
            <person name="Riley R."/>
            <person name="Gladden J.M."/>
            <person name="Phatale P."/>
            <person name="Nielsen M.T."/>
            <person name="Lyhne E.K."/>
            <person name="Kogle M.E."/>
            <person name="Strasser K."/>
            <person name="McDonnell E."/>
            <person name="Barry K."/>
            <person name="Clum A."/>
            <person name="Chen C."/>
            <person name="Nolan M."/>
            <person name="Sandor L."/>
            <person name="Kuo A."/>
            <person name="Lipzen A."/>
            <person name="Hainaut M."/>
            <person name="Drula E."/>
            <person name="Tsang A."/>
            <person name="Magnuson J.K."/>
            <person name="Henrissat B."/>
            <person name="Wiebenga A."/>
            <person name="Simmons B.A."/>
            <person name="Makela M.R."/>
            <person name="De vries R.P."/>
            <person name="Grigoriev I.V."/>
            <person name="Mortensen U.H."/>
            <person name="Baker S.E."/>
            <person name="Andersen M.R."/>
        </authorList>
    </citation>
    <scope>NUCLEOTIDE SEQUENCE [LARGE SCALE GENOMIC DNA]</scope>
    <source>
        <strain evidence="2 3">ATCC 13157</strain>
    </source>
</reference>
<dbReference type="Proteomes" id="UP000254937">
    <property type="component" value="Unassembled WGS sequence"/>
</dbReference>
<keyword evidence="3" id="KW-1185">Reference proteome</keyword>